<keyword evidence="1" id="KW-0805">Transcription regulation</keyword>
<dbReference type="AlphaFoldDB" id="A0A938YAA4"/>
<dbReference type="InterPro" id="IPR016032">
    <property type="entry name" value="Sig_transdc_resp-reg_C-effctor"/>
</dbReference>
<dbReference type="Proteomes" id="UP000663792">
    <property type="component" value="Unassembled WGS sequence"/>
</dbReference>
<keyword evidence="2" id="KW-0238">DNA-binding</keyword>
<dbReference type="SUPFAM" id="SSF46894">
    <property type="entry name" value="C-terminal effector domain of the bipartite response regulators"/>
    <property type="match status" value="1"/>
</dbReference>
<reference evidence="5" key="1">
    <citation type="submission" date="2021-01" db="EMBL/GenBank/DDBJ databases">
        <title>YIM 132084 draft genome.</title>
        <authorList>
            <person name="An D."/>
        </authorList>
    </citation>
    <scope>NUCLEOTIDE SEQUENCE</scope>
    <source>
        <strain evidence="5">YIM 132084</strain>
    </source>
</reference>
<evidence type="ECO:0000313" key="5">
    <source>
        <dbReference type="EMBL" id="MBM9466099.1"/>
    </source>
</evidence>
<evidence type="ECO:0000313" key="6">
    <source>
        <dbReference type="Proteomes" id="UP000663792"/>
    </source>
</evidence>
<comment type="caution">
    <text evidence="5">The sequence shown here is derived from an EMBL/GenBank/DDBJ whole genome shotgun (WGS) entry which is preliminary data.</text>
</comment>
<evidence type="ECO:0000256" key="1">
    <source>
        <dbReference type="ARBA" id="ARBA00023015"/>
    </source>
</evidence>
<dbReference type="GO" id="GO:0006355">
    <property type="term" value="P:regulation of DNA-templated transcription"/>
    <property type="evidence" value="ECO:0007669"/>
    <property type="project" value="InterPro"/>
</dbReference>
<dbReference type="InterPro" id="IPR036388">
    <property type="entry name" value="WH-like_DNA-bd_sf"/>
</dbReference>
<keyword evidence="3" id="KW-0804">Transcription</keyword>
<evidence type="ECO:0000259" key="4">
    <source>
        <dbReference type="PROSITE" id="PS50043"/>
    </source>
</evidence>
<evidence type="ECO:0000256" key="3">
    <source>
        <dbReference type="ARBA" id="ARBA00023163"/>
    </source>
</evidence>
<dbReference type="GO" id="GO:0003677">
    <property type="term" value="F:DNA binding"/>
    <property type="evidence" value="ECO:0007669"/>
    <property type="project" value="UniProtKB-KW"/>
</dbReference>
<protein>
    <submittedName>
        <fullName evidence="5">Response regulator transcription factor</fullName>
    </submittedName>
</protein>
<feature type="domain" description="HTH luxR-type" evidence="4">
    <location>
        <begin position="9"/>
        <end position="76"/>
    </location>
</feature>
<sequence>MTLRPAAVTGAHAVTMGLTPREREVLQLMSDGLSNREIGRALFLAEDTVKTHTRRLYAKLSASDRAHAVAIGFRKGVLR</sequence>
<keyword evidence="6" id="KW-1185">Reference proteome</keyword>
<dbReference type="PROSITE" id="PS00622">
    <property type="entry name" value="HTH_LUXR_1"/>
    <property type="match status" value="1"/>
</dbReference>
<dbReference type="Pfam" id="PF00196">
    <property type="entry name" value="GerE"/>
    <property type="match status" value="1"/>
</dbReference>
<proteinExistence type="predicted"/>
<dbReference type="PRINTS" id="PR00038">
    <property type="entry name" value="HTHLUXR"/>
</dbReference>
<dbReference type="CDD" id="cd06170">
    <property type="entry name" value="LuxR_C_like"/>
    <property type="match status" value="1"/>
</dbReference>
<dbReference type="SMART" id="SM00421">
    <property type="entry name" value="HTH_LUXR"/>
    <property type="match status" value="1"/>
</dbReference>
<dbReference type="PANTHER" id="PTHR44688:SF16">
    <property type="entry name" value="DNA-BINDING TRANSCRIPTIONAL ACTIVATOR DEVR_DOSR"/>
    <property type="match status" value="1"/>
</dbReference>
<dbReference type="PANTHER" id="PTHR44688">
    <property type="entry name" value="DNA-BINDING TRANSCRIPTIONAL ACTIVATOR DEVR_DOSR"/>
    <property type="match status" value="1"/>
</dbReference>
<gene>
    <name evidence="5" type="ORF">JL106_02245</name>
</gene>
<accession>A0A938YAA4</accession>
<dbReference type="Gene3D" id="1.10.10.10">
    <property type="entry name" value="Winged helix-like DNA-binding domain superfamily/Winged helix DNA-binding domain"/>
    <property type="match status" value="1"/>
</dbReference>
<dbReference type="InterPro" id="IPR000792">
    <property type="entry name" value="Tscrpt_reg_LuxR_C"/>
</dbReference>
<organism evidence="5 6">
    <name type="scientific">Nakamurella leprariae</name>
    <dbReference type="NCBI Taxonomy" id="2803911"/>
    <lineage>
        <taxon>Bacteria</taxon>
        <taxon>Bacillati</taxon>
        <taxon>Actinomycetota</taxon>
        <taxon>Actinomycetes</taxon>
        <taxon>Nakamurellales</taxon>
        <taxon>Nakamurellaceae</taxon>
        <taxon>Nakamurella</taxon>
    </lineage>
</organism>
<dbReference type="PROSITE" id="PS50043">
    <property type="entry name" value="HTH_LUXR_2"/>
    <property type="match status" value="1"/>
</dbReference>
<evidence type="ECO:0000256" key="2">
    <source>
        <dbReference type="ARBA" id="ARBA00023125"/>
    </source>
</evidence>
<name>A0A938YAA4_9ACTN</name>
<dbReference type="EMBL" id="JAERWK010000003">
    <property type="protein sequence ID" value="MBM9466099.1"/>
    <property type="molecule type" value="Genomic_DNA"/>
</dbReference>